<sequence length="47" mass="5311">MFYLVNPAYSGDKYGKTGQGGKNSTHRFKTVPTVFYLIDYAFLSAKK</sequence>
<dbReference type="AlphaFoldDB" id="A0A2H4TXJ2"/>
<gene>
    <name evidence="1" type="ORF">CV83915_04004</name>
</gene>
<dbReference type="Proteomes" id="UP000236551">
    <property type="component" value="Chromosome"/>
</dbReference>
<reference evidence="1 2" key="1">
    <citation type="submission" date="2017-11" db="EMBL/GenBank/DDBJ databases">
        <title>Escherichia coli CV839-15 Genome sequencing and assembly.</title>
        <authorList>
            <person name="Li Z."/>
            <person name="Song N."/>
            <person name="Li W."/>
            <person name="Philip H.R."/>
            <person name="Bu Z."/>
            <person name="Siguo L."/>
        </authorList>
    </citation>
    <scope>NUCLEOTIDE SEQUENCE [LARGE SCALE GENOMIC DNA]</scope>
    <source>
        <strain evidence="1 2">CV839-15</strain>
    </source>
</reference>
<evidence type="ECO:0000313" key="2">
    <source>
        <dbReference type="Proteomes" id="UP000236551"/>
    </source>
</evidence>
<protein>
    <submittedName>
        <fullName evidence="1">Uncharacterized protein</fullName>
    </submittedName>
</protein>
<evidence type="ECO:0000313" key="1">
    <source>
        <dbReference type="EMBL" id="ATZ34281.1"/>
    </source>
</evidence>
<organism evidence="1 2">
    <name type="scientific">Escherichia coli</name>
    <dbReference type="NCBI Taxonomy" id="562"/>
    <lineage>
        <taxon>Bacteria</taxon>
        <taxon>Pseudomonadati</taxon>
        <taxon>Pseudomonadota</taxon>
        <taxon>Gammaproteobacteria</taxon>
        <taxon>Enterobacterales</taxon>
        <taxon>Enterobacteriaceae</taxon>
        <taxon>Escherichia</taxon>
    </lineage>
</organism>
<proteinExistence type="predicted"/>
<dbReference type="EMBL" id="CP024978">
    <property type="protein sequence ID" value="ATZ34281.1"/>
    <property type="molecule type" value="Genomic_DNA"/>
</dbReference>
<name>A0A2H4TXJ2_ECOLX</name>
<accession>A0A2H4TXJ2</accession>